<comment type="caution">
    <text evidence="1">The sequence shown here is derived from an EMBL/GenBank/DDBJ whole genome shotgun (WGS) entry which is preliminary data.</text>
</comment>
<dbReference type="OrthoDB" id="2387460at2759"/>
<proteinExistence type="predicted"/>
<accession>A0A2T9YY02</accession>
<name>A0A2T9YY02_9FUNG</name>
<dbReference type="Proteomes" id="UP000245383">
    <property type="component" value="Unassembled WGS sequence"/>
</dbReference>
<evidence type="ECO:0000313" key="2">
    <source>
        <dbReference type="Proteomes" id="UP000245383"/>
    </source>
</evidence>
<protein>
    <submittedName>
        <fullName evidence="1">Uncharacterized protein</fullName>
    </submittedName>
</protein>
<organism evidence="1 2">
    <name type="scientific">Smittium simulii</name>
    <dbReference type="NCBI Taxonomy" id="133385"/>
    <lineage>
        <taxon>Eukaryota</taxon>
        <taxon>Fungi</taxon>
        <taxon>Fungi incertae sedis</taxon>
        <taxon>Zoopagomycota</taxon>
        <taxon>Kickxellomycotina</taxon>
        <taxon>Harpellomycetes</taxon>
        <taxon>Harpellales</taxon>
        <taxon>Legeriomycetaceae</taxon>
        <taxon>Smittium</taxon>
    </lineage>
</organism>
<keyword evidence="2" id="KW-1185">Reference proteome</keyword>
<gene>
    <name evidence="1" type="ORF">BB561_000709</name>
</gene>
<dbReference type="AlphaFoldDB" id="A0A2T9YY02"/>
<reference evidence="1 2" key="1">
    <citation type="journal article" date="2018" name="MBio">
        <title>Comparative Genomics Reveals the Core Gene Toolbox for the Fungus-Insect Symbiosis.</title>
        <authorList>
            <person name="Wang Y."/>
            <person name="Stata M."/>
            <person name="Wang W."/>
            <person name="Stajich J.E."/>
            <person name="White M.M."/>
            <person name="Moncalvo J.M."/>
        </authorList>
    </citation>
    <scope>NUCLEOTIDE SEQUENCE [LARGE SCALE GENOMIC DNA]</scope>
    <source>
        <strain evidence="1 2">SWE-8-4</strain>
    </source>
</reference>
<evidence type="ECO:0000313" key="1">
    <source>
        <dbReference type="EMBL" id="PVU97176.1"/>
    </source>
</evidence>
<dbReference type="EMBL" id="MBFR01000017">
    <property type="protein sequence ID" value="PVU97176.1"/>
    <property type="molecule type" value="Genomic_DNA"/>
</dbReference>
<sequence length="312" mass="35764">MLRLVLNWAQSQRIRISTYLDDLLILTNYEFKSPIRQGEESQTRSQQTDQNLQNNTEKIGKLYWKSTSNVGFSPPWLPNAEETIVIEKQFLEESKIMGCHGDSEQSSNSELKVLETESAKMERSIVSTRDPRNGNLYQCQQYGMGNSCWIPVLFRIVASINSISPQKRQDIISSVLRAATLQSFREAVGLLYKNKHTPSDDLFEIVTTEPTEDSEKNQYIRAHTNTGTRDYLRPKKRQISGSGEQIIITNEFMKFLNESNLIKVTNNFIDIKPIIDHFKILGPKNNLNTKKITTKTCWLIAVCGFLKASNIY</sequence>